<dbReference type="SUPFAM" id="SSF53850">
    <property type="entry name" value="Periplasmic binding protein-like II"/>
    <property type="match status" value="1"/>
</dbReference>
<sequence length="259" mass="30126">MNQLKYINLCIYFICLIFSPVSTSKELKYIEIVTEEYPPYNYSDNNGKVIGINTEIIQAVLKEIKISGKITIYPWKRAQTIAQQNPNVLIYSMVRNPTREKFYKWVGKINKQRFNIYSMNKNIKLSSIEDAKNYKVGVYSGDIFEVLFLKHGFKEGKNMYVAQKNENLYKMLISDRIQLWPIDEAAAKYLVKKNDGKIEDLGIVFKIPAYELGNTDLYMAFGKKTPDTILDIFKQGLEKIEKNGTYRKILDKWSLSSTD</sequence>
<dbReference type="InterPro" id="IPR001638">
    <property type="entry name" value="Solute-binding_3/MltF_N"/>
</dbReference>
<dbReference type="RefSeq" id="WP_152213215.1">
    <property type="nucleotide sequence ID" value="NZ_WFLN01000007.1"/>
</dbReference>
<keyword evidence="3" id="KW-1185">Reference proteome</keyword>
<gene>
    <name evidence="2" type="ORF">GCL57_10060</name>
</gene>
<proteinExistence type="predicted"/>
<reference evidence="2 3" key="1">
    <citation type="submission" date="2019-10" db="EMBL/GenBank/DDBJ databases">
        <title>New genus of Silvanigrellaceae.</title>
        <authorList>
            <person name="Pitt A."/>
            <person name="Hahn M.W."/>
        </authorList>
    </citation>
    <scope>NUCLEOTIDE SEQUENCE [LARGE SCALE GENOMIC DNA]</scope>
    <source>
        <strain evidence="2 3">33A1-SZDP</strain>
    </source>
</reference>
<accession>A0A833JCA9</accession>
<protein>
    <submittedName>
        <fullName evidence="2">Transporter substrate-binding domain-containing protein</fullName>
    </submittedName>
</protein>
<evidence type="ECO:0000259" key="1">
    <source>
        <dbReference type="SMART" id="SM00062"/>
    </source>
</evidence>
<feature type="domain" description="Solute-binding protein family 3/N-terminal" evidence="1">
    <location>
        <begin position="29"/>
        <end position="257"/>
    </location>
</feature>
<evidence type="ECO:0000313" key="3">
    <source>
        <dbReference type="Proteomes" id="UP000442694"/>
    </source>
</evidence>
<dbReference type="Pfam" id="PF00497">
    <property type="entry name" value="SBP_bac_3"/>
    <property type="match status" value="1"/>
</dbReference>
<comment type="caution">
    <text evidence="2">The sequence shown here is derived from an EMBL/GenBank/DDBJ whole genome shotgun (WGS) entry which is preliminary data.</text>
</comment>
<dbReference type="AlphaFoldDB" id="A0A833JCA9"/>
<dbReference type="PANTHER" id="PTHR38834">
    <property type="entry name" value="PERIPLASMIC SUBSTRATE BINDING PROTEIN FAMILY 3"/>
    <property type="match status" value="1"/>
</dbReference>
<organism evidence="2 3">
    <name type="scientific">Fluviispira multicolorata</name>
    <dbReference type="NCBI Taxonomy" id="2654512"/>
    <lineage>
        <taxon>Bacteria</taxon>
        <taxon>Pseudomonadati</taxon>
        <taxon>Bdellovibrionota</taxon>
        <taxon>Oligoflexia</taxon>
        <taxon>Silvanigrellales</taxon>
        <taxon>Silvanigrellaceae</taxon>
        <taxon>Fluviispira</taxon>
    </lineage>
</organism>
<dbReference type="Gene3D" id="3.40.190.10">
    <property type="entry name" value="Periplasmic binding protein-like II"/>
    <property type="match status" value="2"/>
</dbReference>
<dbReference type="EMBL" id="WFLN01000007">
    <property type="protein sequence ID" value="KAB8029872.1"/>
    <property type="molecule type" value="Genomic_DNA"/>
</dbReference>
<name>A0A833JCA9_9BACT</name>
<dbReference type="Proteomes" id="UP000442694">
    <property type="component" value="Unassembled WGS sequence"/>
</dbReference>
<dbReference type="SMART" id="SM00062">
    <property type="entry name" value="PBPb"/>
    <property type="match status" value="1"/>
</dbReference>
<evidence type="ECO:0000313" key="2">
    <source>
        <dbReference type="EMBL" id="KAB8029872.1"/>
    </source>
</evidence>
<dbReference type="PANTHER" id="PTHR38834:SF3">
    <property type="entry name" value="SOLUTE-BINDING PROTEIN FAMILY 3_N-TERMINAL DOMAIN-CONTAINING PROTEIN"/>
    <property type="match status" value="1"/>
</dbReference>